<gene>
    <name evidence="1" type="ORF">COY32_01375</name>
</gene>
<reference evidence="2" key="1">
    <citation type="submission" date="2017-09" db="EMBL/GenBank/DDBJ databases">
        <title>Depth-based differentiation of microbial function through sediment-hosted aquifers and enrichment of novel symbionts in the deep terrestrial subsurface.</title>
        <authorList>
            <person name="Probst A.J."/>
            <person name="Ladd B."/>
            <person name="Jarett J.K."/>
            <person name="Geller-Mcgrath D.E."/>
            <person name="Sieber C.M.K."/>
            <person name="Emerson J.B."/>
            <person name="Anantharaman K."/>
            <person name="Thomas B.C."/>
            <person name="Malmstrom R."/>
            <person name="Stieglmeier M."/>
            <person name="Klingl A."/>
            <person name="Woyke T."/>
            <person name="Ryan C.M."/>
            <person name="Banfield J.F."/>
        </authorList>
    </citation>
    <scope>NUCLEOTIDE SEQUENCE [LARGE SCALE GENOMIC DNA]</scope>
</reference>
<protein>
    <submittedName>
        <fullName evidence="1">Uncharacterized protein</fullName>
    </submittedName>
</protein>
<accession>A0A2M7TKZ9</accession>
<sequence>MVALPSGGRGYDVIKTLPKGKIITSQMSLPDTVIRYGSSSSVAWVREDLELLRAMQFLPGSKGQITVGYGGGGLANSLSNIHQSWTSLRGVSVNKLKLLFSSDQLQRAPGCVSLPRWHDQLEPALSEYGFTSALELLWMSYDDCIMQHGENASFSDWVCAYRSKILSLLADTLGQRCPLVSSLSTIMVPPEILGLSVSDLIRGVRESYEFGYRLINKPVRVLNFPCQKIQDTCSCWHFINLNGEQLGHISGGGPIAKKCRLKGVGGLTVQAVIDQGGGPSGALIYYLQGIAGNNQNVVVLARDYSKGNVYEVLRSFLEDPQNRTSVFPVGSFNLFTTGTNPKISVDSAVLYEIAGRTGSLAKLLDQLMSVVPIPFEGGYEMYVELALDGNISVNRKEV</sequence>
<comment type="caution">
    <text evidence="1">The sequence shown here is derived from an EMBL/GenBank/DDBJ whole genome shotgun (WGS) entry which is preliminary data.</text>
</comment>
<dbReference type="Proteomes" id="UP000228920">
    <property type="component" value="Unassembled WGS sequence"/>
</dbReference>
<dbReference type="EMBL" id="PFNL01000036">
    <property type="protein sequence ID" value="PIZ47591.1"/>
    <property type="molecule type" value="Genomic_DNA"/>
</dbReference>
<dbReference type="AlphaFoldDB" id="A0A2M7TKZ9"/>
<organism evidence="1 2">
    <name type="scientific">candidate division WWE3 bacterium CG_4_10_14_0_2_um_filter_41_14</name>
    <dbReference type="NCBI Taxonomy" id="1975072"/>
    <lineage>
        <taxon>Bacteria</taxon>
        <taxon>Katanobacteria</taxon>
    </lineage>
</organism>
<name>A0A2M7TKZ9_UNCKA</name>
<evidence type="ECO:0000313" key="2">
    <source>
        <dbReference type="Proteomes" id="UP000228920"/>
    </source>
</evidence>
<proteinExistence type="predicted"/>
<evidence type="ECO:0000313" key="1">
    <source>
        <dbReference type="EMBL" id="PIZ47591.1"/>
    </source>
</evidence>